<protein>
    <recommendedName>
        <fullName evidence="5">Transmembrane protein</fullName>
    </recommendedName>
</protein>
<name>A0A8H5B7G2_9AGAR</name>
<evidence type="ECO:0000313" key="3">
    <source>
        <dbReference type="EMBL" id="KAF5317985.1"/>
    </source>
</evidence>
<accession>A0A8H5B7G2</accession>
<dbReference type="EMBL" id="JAACJJ010000031">
    <property type="protein sequence ID" value="KAF5317985.1"/>
    <property type="molecule type" value="Genomic_DNA"/>
</dbReference>
<evidence type="ECO:0000256" key="1">
    <source>
        <dbReference type="SAM" id="MobiDB-lite"/>
    </source>
</evidence>
<keyword evidence="2" id="KW-0472">Membrane</keyword>
<evidence type="ECO:0000256" key="2">
    <source>
        <dbReference type="SAM" id="Phobius"/>
    </source>
</evidence>
<evidence type="ECO:0008006" key="5">
    <source>
        <dbReference type="Google" id="ProtNLM"/>
    </source>
</evidence>
<feature type="region of interest" description="Disordered" evidence="1">
    <location>
        <begin position="449"/>
        <end position="480"/>
    </location>
</feature>
<proteinExistence type="predicted"/>
<dbReference type="Proteomes" id="UP000567179">
    <property type="component" value="Unassembled WGS sequence"/>
</dbReference>
<dbReference type="AlphaFoldDB" id="A0A8H5B7G2"/>
<feature type="region of interest" description="Disordered" evidence="1">
    <location>
        <begin position="365"/>
        <end position="392"/>
    </location>
</feature>
<feature type="compositionally biased region" description="Polar residues" evidence="1">
    <location>
        <begin position="370"/>
        <end position="379"/>
    </location>
</feature>
<feature type="region of interest" description="Disordered" evidence="1">
    <location>
        <begin position="405"/>
        <end position="425"/>
    </location>
</feature>
<dbReference type="Gene3D" id="2.60.120.260">
    <property type="entry name" value="Galactose-binding domain-like"/>
    <property type="match status" value="2"/>
</dbReference>
<keyword evidence="2" id="KW-0812">Transmembrane</keyword>
<evidence type="ECO:0000313" key="4">
    <source>
        <dbReference type="Proteomes" id="UP000567179"/>
    </source>
</evidence>
<comment type="caution">
    <text evidence="3">The sequence shown here is derived from an EMBL/GenBank/DDBJ whole genome shotgun (WGS) entry which is preliminary data.</text>
</comment>
<gene>
    <name evidence="3" type="ORF">D9619_012075</name>
</gene>
<sequence>MSNVQWIVVDDTDPRISYSGTWSTQGQAVLEDMGQFGAPFLLTSHGATTNSSLSFSFSGTQLVVAGSQLVPNDLHSFGGTCTVDGVTQPIVYTTNNATNRVALCRYQNLTDSFHTLVLDAVPAGKKPFWFDYLRYLPTTDIQTINEYVEVLPDNDNLFFDAGWDTEAPENVIQVSTNATNALMSYTFIGTSIVWYGSYNHSTFLHPANLSYKIDQEDSVIVEILPSTKARDNFTMEQVIFNASGLSPGITHDLKVTYLGDSQSVPLSLNNLVISWGPLLGFGHNSSGVVPSISGFPLPPLTSNNPSNPPSTSGHKSSRTFQIAVAVSIVGAAIVLGSIALFVITRRRRERASSFKTIEIAQDVSPRPFTAPNTTSPSNMQRHRRNSAPASFVPTSKTQIIQAAQTLPPTSPTDTAGPSTSDLSISPTDREAATYLWNLLLRHQRTLSVQPVPMQPHGGSTGPNTPAREEGDSMQPPAYGM</sequence>
<dbReference type="OrthoDB" id="3013353at2759"/>
<keyword evidence="4" id="KW-1185">Reference proteome</keyword>
<feature type="transmembrane region" description="Helical" evidence="2">
    <location>
        <begin position="320"/>
        <end position="343"/>
    </location>
</feature>
<organism evidence="3 4">
    <name type="scientific">Psilocybe cf. subviscida</name>
    <dbReference type="NCBI Taxonomy" id="2480587"/>
    <lineage>
        <taxon>Eukaryota</taxon>
        <taxon>Fungi</taxon>
        <taxon>Dikarya</taxon>
        <taxon>Basidiomycota</taxon>
        <taxon>Agaricomycotina</taxon>
        <taxon>Agaricomycetes</taxon>
        <taxon>Agaricomycetidae</taxon>
        <taxon>Agaricales</taxon>
        <taxon>Agaricineae</taxon>
        <taxon>Strophariaceae</taxon>
        <taxon>Psilocybe</taxon>
    </lineage>
</organism>
<keyword evidence="2" id="KW-1133">Transmembrane helix</keyword>
<reference evidence="3 4" key="1">
    <citation type="journal article" date="2020" name="ISME J.">
        <title>Uncovering the hidden diversity of litter-decomposition mechanisms in mushroom-forming fungi.</title>
        <authorList>
            <person name="Floudas D."/>
            <person name="Bentzer J."/>
            <person name="Ahren D."/>
            <person name="Johansson T."/>
            <person name="Persson P."/>
            <person name="Tunlid A."/>
        </authorList>
    </citation>
    <scope>NUCLEOTIDE SEQUENCE [LARGE SCALE GENOMIC DNA]</scope>
    <source>
        <strain evidence="3 4">CBS 101986</strain>
    </source>
</reference>